<feature type="region of interest" description="Disordered" evidence="1">
    <location>
        <begin position="45"/>
        <end position="76"/>
    </location>
</feature>
<name>A0A7C3ZKP3_9CYAN</name>
<reference evidence="2" key="1">
    <citation type="journal article" date="2020" name="mSystems">
        <title>Genome- and Community-Level Interaction Insights into Carbon Utilization and Element Cycling Functions of Hydrothermarchaeota in Hydrothermal Sediment.</title>
        <authorList>
            <person name="Zhou Z."/>
            <person name="Liu Y."/>
            <person name="Xu W."/>
            <person name="Pan J."/>
            <person name="Luo Z.H."/>
            <person name="Li M."/>
        </authorList>
    </citation>
    <scope>NUCLEOTIDE SEQUENCE [LARGE SCALE GENOMIC DNA]</scope>
    <source>
        <strain evidence="2">SpSt-374</strain>
    </source>
</reference>
<evidence type="ECO:0000313" key="2">
    <source>
        <dbReference type="EMBL" id="HGG00141.1"/>
    </source>
</evidence>
<comment type="caution">
    <text evidence="2">The sequence shown here is derived from an EMBL/GenBank/DDBJ whole genome shotgun (WGS) entry which is preliminary data.</text>
</comment>
<dbReference type="EMBL" id="DSPX01000054">
    <property type="protein sequence ID" value="HGG00141.1"/>
    <property type="molecule type" value="Genomic_DNA"/>
</dbReference>
<organism evidence="2">
    <name type="scientific">Planktothricoides sp. SpSt-374</name>
    <dbReference type="NCBI Taxonomy" id="2282167"/>
    <lineage>
        <taxon>Bacteria</taxon>
        <taxon>Bacillati</taxon>
        <taxon>Cyanobacteriota</taxon>
        <taxon>Cyanophyceae</taxon>
        <taxon>Oscillatoriophycideae</taxon>
        <taxon>Oscillatoriales</taxon>
        <taxon>Oscillatoriaceae</taxon>
        <taxon>Planktothricoides</taxon>
    </lineage>
</organism>
<evidence type="ECO:0000256" key="1">
    <source>
        <dbReference type="SAM" id="MobiDB-lite"/>
    </source>
</evidence>
<proteinExistence type="predicted"/>
<protein>
    <submittedName>
        <fullName evidence="2">Uncharacterized protein</fullName>
    </submittedName>
</protein>
<accession>A0A7C3ZKP3</accession>
<sequence>MASMNSKNDRPAWPNLSEAEIDHIVIAQADEDSAWEDAIEVQQKPTINNTKTENNAHQRQLNPNCPTQFNPHIQPQ</sequence>
<gene>
    <name evidence="2" type="ORF">ENR15_05635</name>
</gene>
<dbReference type="AlphaFoldDB" id="A0A7C3ZKP3"/>